<dbReference type="Proteomes" id="UP000318626">
    <property type="component" value="Chromosome"/>
</dbReference>
<dbReference type="EMBL" id="CP036289">
    <property type="protein sequence ID" value="QDU77651.1"/>
    <property type="molecule type" value="Genomic_DNA"/>
</dbReference>
<dbReference type="AlphaFoldDB" id="A0A518CEM2"/>
<evidence type="ECO:0000313" key="2">
    <source>
        <dbReference type="EMBL" id="QDU77651.1"/>
    </source>
</evidence>
<feature type="compositionally biased region" description="Basic and acidic residues" evidence="1">
    <location>
        <begin position="170"/>
        <end position="190"/>
    </location>
</feature>
<feature type="compositionally biased region" description="Polar residues" evidence="1">
    <location>
        <begin position="62"/>
        <end position="71"/>
    </location>
</feature>
<reference evidence="3" key="1">
    <citation type="submission" date="2019-02" db="EMBL/GenBank/DDBJ databases">
        <title>Deep-cultivation of Planctomycetes and their phenomic and genomic characterization uncovers novel biology.</title>
        <authorList>
            <person name="Wiegand S."/>
            <person name="Jogler M."/>
            <person name="Boedeker C."/>
            <person name="Pinto D."/>
            <person name="Vollmers J."/>
            <person name="Rivas-Marin E."/>
            <person name="Kohn T."/>
            <person name="Peeters S.H."/>
            <person name="Heuer A."/>
            <person name="Rast P."/>
            <person name="Oberbeckmann S."/>
            <person name="Bunk B."/>
            <person name="Jeske O."/>
            <person name="Meyerdierks A."/>
            <person name="Storesund J.E."/>
            <person name="Kallscheuer N."/>
            <person name="Luecker S."/>
            <person name="Lage O.M."/>
            <person name="Pohl T."/>
            <person name="Merkel B.J."/>
            <person name="Hornburger P."/>
            <person name="Mueller R.-W."/>
            <person name="Bruemmer F."/>
            <person name="Labrenz M."/>
            <person name="Spormann A.M."/>
            <person name="Op den Camp H."/>
            <person name="Overmann J."/>
            <person name="Amann R."/>
            <person name="Jetten M.S.M."/>
            <person name="Mascher T."/>
            <person name="Medema M.H."/>
            <person name="Devos D.P."/>
            <person name="Kaster A.-K."/>
            <person name="Ovreas L."/>
            <person name="Rohde M."/>
            <person name="Galperin M.Y."/>
            <person name="Jogler C."/>
        </authorList>
    </citation>
    <scope>NUCLEOTIDE SEQUENCE [LARGE SCALE GENOMIC DNA]</scope>
    <source>
        <strain evidence="3">Pan97</strain>
    </source>
</reference>
<proteinExistence type="predicted"/>
<dbReference type="RefSeq" id="WP_144976673.1">
    <property type="nucleotide sequence ID" value="NZ_CP036289.1"/>
</dbReference>
<keyword evidence="3" id="KW-1185">Reference proteome</keyword>
<dbReference type="KEGG" id="bvo:Pan97_47230"/>
<feature type="region of interest" description="Disordered" evidence="1">
    <location>
        <begin position="156"/>
        <end position="206"/>
    </location>
</feature>
<evidence type="ECO:0000313" key="3">
    <source>
        <dbReference type="Proteomes" id="UP000318626"/>
    </source>
</evidence>
<protein>
    <submittedName>
        <fullName evidence="2">Uncharacterized protein</fullName>
    </submittedName>
</protein>
<accession>A0A518CEM2</accession>
<feature type="region of interest" description="Disordered" evidence="1">
    <location>
        <begin position="59"/>
        <end position="81"/>
    </location>
</feature>
<organism evidence="2 3">
    <name type="scientific">Bremerella volcania</name>
    <dbReference type="NCBI Taxonomy" id="2527984"/>
    <lineage>
        <taxon>Bacteria</taxon>
        <taxon>Pseudomonadati</taxon>
        <taxon>Planctomycetota</taxon>
        <taxon>Planctomycetia</taxon>
        <taxon>Pirellulales</taxon>
        <taxon>Pirellulaceae</taxon>
        <taxon>Bremerella</taxon>
    </lineage>
</organism>
<gene>
    <name evidence="2" type="ORF">Pan97_47230</name>
</gene>
<name>A0A518CEM2_9BACT</name>
<evidence type="ECO:0000256" key="1">
    <source>
        <dbReference type="SAM" id="MobiDB-lite"/>
    </source>
</evidence>
<sequence>MSTTHHLPKANGAFSRENKPQVVVRAGKHYVCSSCGTMVEIPADVVGQLVIAIDPAPKVEEPQQQPSTPVSKNADVSIGNSDDAAVERRSTLFAPAKPVAKRPKQKRFVGEMIDGLKVPSAGRLDRALAWVTFHLKVLDRQGSEIKRLKKLLKKESVPCPRPHGHAMKVAGHESRRPCRQEQASHAHEDVGMSPNTDPAKERGPPA</sequence>